<protein>
    <submittedName>
        <fullName evidence="1">Protein WVD2-like 1</fullName>
    </submittedName>
</protein>
<organism evidence="1 2">
    <name type="scientific">Melia azedarach</name>
    <name type="common">Chinaberry tree</name>
    <dbReference type="NCBI Taxonomy" id="155640"/>
    <lineage>
        <taxon>Eukaryota</taxon>
        <taxon>Viridiplantae</taxon>
        <taxon>Streptophyta</taxon>
        <taxon>Embryophyta</taxon>
        <taxon>Tracheophyta</taxon>
        <taxon>Spermatophyta</taxon>
        <taxon>Magnoliopsida</taxon>
        <taxon>eudicotyledons</taxon>
        <taxon>Gunneridae</taxon>
        <taxon>Pentapetalae</taxon>
        <taxon>rosids</taxon>
        <taxon>malvids</taxon>
        <taxon>Sapindales</taxon>
        <taxon>Meliaceae</taxon>
        <taxon>Melia</taxon>
    </lineage>
</organism>
<gene>
    <name evidence="1" type="ORF">OWV82_007627</name>
</gene>
<sequence length="299" mass="33073">MRNKMWLGVKTTNFDADLAEGKNDKVGIQKPSSPSRSYTPASVRTSRTVVQPFALATEKLATGAARHVGAETAADSSNMQSPNAKKTSQPNSPLTARKFPDEEDNWSVTSSTAASIRKVTIGTAPKFRCTERAEKRKEFYSKLEKKHQALEAEKSQCEARLKEEQEAAIKQLRRSLVIKANPVPSFYYEPPPPKAELKKLPLTRPKSPKLNRTSRRKSCSDAVTSSQEDKGRVSTRAQRHSIGNCKEGASVTRTPKNKIRGQNGNGTLKVNDEMKQVETTKSSSQNIREQAITDITVES</sequence>
<evidence type="ECO:0000313" key="1">
    <source>
        <dbReference type="EMBL" id="KAJ4719690.1"/>
    </source>
</evidence>
<dbReference type="Proteomes" id="UP001164539">
    <property type="component" value="Chromosome 4"/>
</dbReference>
<proteinExistence type="predicted"/>
<comment type="caution">
    <text evidence="1">The sequence shown here is derived from an EMBL/GenBank/DDBJ whole genome shotgun (WGS) entry which is preliminary data.</text>
</comment>
<dbReference type="EMBL" id="CM051397">
    <property type="protein sequence ID" value="KAJ4719690.1"/>
    <property type="molecule type" value="Genomic_DNA"/>
</dbReference>
<accession>A0ACC1Y7Y3</accession>
<name>A0ACC1Y7Y3_MELAZ</name>
<keyword evidence="2" id="KW-1185">Reference proteome</keyword>
<evidence type="ECO:0000313" key="2">
    <source>
        <dbReference type="Proteomes" id="UP001164539"/>
    </source>
</evidence>
<reference evidence="1 2" key="1">
    <citation type="journal article" date="2023" name="Science">
        <title>Complex scaffold remodeling in plant triterpene biosynthesis.</title>
        <authorList>
            <person name="De La Pena R."/>
            <person name="Hodgson H."/>
            <person name="Liu J.C."/>
            <person name="Stephenson M.J."/>
            <person name="Martin A.C."/>
            <person name="Owen C."/>
            <person name="Harkess A."/>
            <person name="Leebens-Mack J."/>
            <person name="Jimenez L.E."/>
            <person name="Osbourn A."/>
            <person name="Sattely E.S."/>
        </authorList>
    </citation>
    <scope>NUCLEOTIDE SEQUENCE [LARGE SCALE GENOMIC DNA]</scope>
    <source>
        <strain evidence="2">cv. JPN11</strain>
        <tissue evidence="1">Leaf</tissue>
    </source>
</reference>